<dbReference type="NCBIfam" id="NF004981">
    <property type="entry name" value="PRK06361.1"/>
    <property type="match status" value="1"/>
</dbReference>
<dbReference type="GO" id="GO:0008270">
    <property type="term" value="F:zinc ion binding"/>
    <property type="evidence" value="ECO:0007669"/>
    <property type="project" value="TreeGrafter"/>
</dbReference>
<keyword evidence="3" id="KW-1185">Reference proteome</keyword>
<evidence type="ECO:0000313" key="3">
    <source>
        <dbReference type="Proteomes" id="UP000002601"/>
    </source>
</evidence>
<dbReference type="InterPro" id="IPR050243">
    <property type="entry name" value="PHP_phosphatase"/>
</dbReference>
<proteinExistence type="predicted"/>
<dbReference type="InterPro" id="IPR016195">
    <property type="entry name" value="Pol/histidinol_Pase-like"/>
</dbReference>
<gene>
    <name evidence="2" type="ordered locus">Desal_2483</name>
</gene>
<dbReference type="AlphaFoldDB" id="C6BY09"/>
<dbReference type="STRING" id="526222.Desal_2483"/>
<dbReference type="Gene3D" id="3.20.20.140">
    <property type="entry name" value="Metal-dependent hydrolases"/>
    <property type="match status" value="1"/>
</dbReference>
<dbReference type="OrthoDB" id="9808747at2"/>
<dbReference type="HOGENOM" id="CLU_106253_0_0_7"/>
<dbReference type="SUPFAM" id="SSF89550">
    <property type="entry name" value="PHP domain-like"/>
    <property type="match status" value="1"/>
</dbReference>
<protein>
    <submittedName>
        <fullName evidence="2">PHP domain protein</fullName>
    </submittedName>
</protein>
<dbReference type="Pfam" id="PF02811">
    <property type="entry name" value="PHP"/>
    <property type="match status" value="1"/>
</dbReference>
<dbReference type="eggNOG" id="COG1387">
    <property type="taxonomic scope" value="Bacteria"/>
</dbReference>
<dbReference type="Proteomes" id="UP000002601">
    <property type="component" value="Chromosome"/>
</dbReference>
<dbReference type="PANTHER" id="PTHR36928:SF1">
    <property type="entry name" value="PHOSPHATASE YCDX-RELATED"/>
    <property type="match status" value="1"/>
</dbReference>
<dbReference type="KEGG" id="dsa:Desal_2483"/>
<dbReference type="GO" id="GO:0042578">
    <property type="term" value="F:phosphoric ester hydrolase activity"/>
    <property type="evidence" value="ECO:0007669"/>
    <property type="project" value="TreeGrafter"/>
</dbReference>
<dbReference type="SMART" id="SM00481">
    <property type="entry name" value="POLIIIAc"/>
    <property type="match status" value="1"/>
</dbReference>
<evidence type="ECO:0000259" key="1">
    <source>
        <dbReference type="SMART" id="SM00481"/>
    </source>
</evidence>
<accession>C6BY09</accession>
<evidence type="ECO:0000313" key="2">
    <source>
        <dbReference type="EMBL" id="ACS80539.1"/>
    </source>
</evidence>
<dbReference type="EMBL" id="CP001649">
    <property type="protein sequence ID" value="ACS80539.1"/>
    <property type="molecule type" value="Genomic_DNA"/>
</dbReference>
<dbReference type="GO" id="GO:0005829">
    <property type="term" value="C:cytosol"/>
    <property type="evidence" value="ECO:0007669"/>
    <property type="project" value="TreeGrafter"/>
</dbReference>
<dbReference type="RefSeq" id="WP_015852355.1">
    <property type="nucleotide sequence ID" value="NC_012881.1"/>
</dbReference>
<sequence>MIDFHTHTVFSDGELIPAELARRARVAGYRALAMTDHADSSNIDIILENIRRFAKKHGHYFDIDVFAGVELTHVPPGLIGEMAEHARKSGAQIVVVHGETIVEPVAEGTNLAAIEAKVDVLAHPGLITDVEVKLAAEYGVCLEITTRKGHSLTNGHVAALARKHGAKLVINNDAHAPGDLVGLEMRRKIALGAGLSLEEYAQAEENSRELVQKIMKRS</sequence>
<feature type="domain" description="Polymerase/histidinol phosphatase N-terminal" evidence="1">
    <location>
        <begin position="2"/>
        <end position="75"/>
    </location>
</feature>
<dbReference type="CDD" id="cd07432">
    <property type="entry name" value="PHP_HisPPase"/>
    <property type="match status" value="1"/>
</dbReference>
<dbReference type="InterPro" id="IPR003141">
    <property type="entry name" value="Pol/His_phosphatase_N"/>
</dbReference>
<dbReference type="PANTHER" id="PTHR36928">
    <property type="entry name" value="PHOSPHATASE YCDX-RELATED"/>
    <property type="match status" value="1"/>
</dbReference>
<dbReference type="InterPro" id="IPR004013">
    <property type="entry name" value="PHP_dom"/>
</dbReference>
<reference evidence="2 3" key="1">
    <citation type="submission" date="2009-06" db="EMBL/GenBank/DDBJ databases">
        <title>Complete sequence of Desulfovibrio salexigens DSM 2638.</title>
        <authorList>
            <consortium name="US DOE Joint Genome Institute"/>
            <person name="Lucas S."/>
            <person name="Copeland A."/>
            <person name="Lapidus A."/>
            <person name="Glavina del Rio T."/>
            <person name="Tice H."/>
            <person name="Bruce D."/>
            <person name="Goodwin L."/>
            <person name="Pitluck S."/>
            <person name="Munk A.C."/>
            <person name="Brettin T."/>
            <person name="Detter J.C."/>
            <person name="Han C."/>
            <person name="Tapia R."/>
            <person name="Larimer F."/>
            <person name="Land M."/>
            <person name="Hauser L."/>
            <person name="Kyrpides N."/>
            <person name="Anderson I."/>
            <person name="Wall J.D."/>
            <person name="Arkin A.P."/>
            <person name="Dehal P."/>
            <person name="Chivian D."/>
            <person name="Giles B."/>
            <person name="Hazen T.C."/>
        </authorList>
    </citation>
    <scope>NUCLEOTIDE SEQUENCE [LARGE SCALE GENOMIC DNA]</scope>
    <source>
        <strain evidence="3">ATCC 14822 / DSM 2638 / NCIMB 8403 / VKM B-1763</strain>
    </source>
</reference>
<organism evidence="2 3">
    <name type="scientific">Maridesulfovibrio salexigens (strain ATCC 14822 / DSM 2638 / NCIMB 8403 / VKM B-1763)</name>
    <name type="common">Desulfovibrio salexigens</name>
    <dbReference type="NCBI Taxonomy" id="526222"/>
    <lineage>
        <taxon>Bacteria</taxon>
        <taxon>Pseudomonadati</taxon>
        <taxon>Thermodesulfobacteriota</taxon>
        <taxon>Desulfovibrionia</taxon>
        <taxon>Desulfovibrionales</taxon>
        <taxon>Desulfovibrionaceae</taxon>
        <taxon>Maridesulfovibrio</taxon>
    </lineage>
</organism>
<name>C6BY09_MARSD</name>